<dbReference type="InterPro" id="IPR009003">
    <property type="entry name" value="Peptidase_S1_PA"/>
</dbReference>
<dbReference type="HOGENOM" id="CLU_539563_0_0_12"/>
<dbReference type="OrthoDB" id="9766361at2"/>
<protein>
    <submittedName>
        <fullName evidence="3">Peptidase domain protein</fullName>
    </submittedName>
</protein>
<evidence type="ECO:0000256" key="2">
    <source>
        <dbReference type="ARBA" id="ARBA00022801"/>
    </source>
</evidence>
<proteinExistence type="predicted"/>
<dbReference type="InterPro" id="IPR001940">
    <property type="entry name" value="Peptidase_S1C"/>
</dbReference>
<dbReference type="eggNOG" id="COG0265">
    <property type="taxonomic scope" value="Bacteria"/>
</dbReference>
<keyword evidence="4" id="KW-1185">Reference proteome</keyword>
<dbReference type="EMBL" id="CP002116">
    <property type="protein sequence ID" value="ADK80008.1"/>
    <property type="molecule type" value="Genomic_DNA"/>
</dbReference>
<evidence type="ECO:0000313" key="3">
    <source>
        <dbReference type="EMBL" id="ADK80008.1"/>
    </source>
</evidence>
<accession>E1RCC8</accession>
<reference evidence="3 4" key="1">
    <citation type="journal article" date="2010" name="Stand. Genomic Sci.">
        <title>Complete genome sequence of Spirochaeta smaragdinae type strain (SEBR 4228).</title>
        <authorList>
            <person name="Mavromatis K."/>
            <person name="Yasawong M."/>
            <person name="Chertkov O."/>
            <person name="Lapidus A."/>
            <person name="Lucas S."/>
            <person name="Nolan M."/>
            <person name="Del Rio T.G."/>
            <person name="Tice H."/>
            <person name="Cheng J.F."/>
            <person name="Pitluck S."/>
            <person name="Liolios K."/>
            <person name="Ivanova N."/>
            <person name="Tapia R."/>
            <person name="Han C."/>
            <person name="Bruce D."/>
            <person name="Goodwin L."/>
            <person name="Pati A."/>
            <person name="Chen A."/>
            <person name="Palaniappan K."/>
            <person name="Land M."/>
            <person name="Hauser L."/>
            <person name="Chang Y.J."/>
            <person name="Jeffries C.D."/>
            <person name="Detter J.C."/>
            <person name="Rohde M."/>
            <person name="Brambilla E."/>
            <person name="Spring S."/>
            <person name="Goker M."/>
            <person name="Sikorski J."/>
            <person name="Woyke T."/>
            <person name="Bristow J."/>
            <person name="Eisen J.A."/>
            <person name="Markowitz V."/>
            <person name="Hugenholtz P."/>
            <person name="Klenk H.P."/>
            <person name="Kyrpides N.C."/>
        </authorList>
    </citation>
    <scope>NUCLEOTIDE SEQUENCE [LARGE SCALE GENOMIC DNA]</scope>
    <source>
        <strain evidence="4">DSM 11293 / JCM 15392 / SEBR 4228</strain>
    </source>
</reference>
<dbReference type="GO" id="GO:0006508">
    <property type="term" value="P:proteolysis"/>
    <property type="evidence" value="ECO:0007669"/>
    <property type="project" value="UniProtKB-KW"/>
</dbReference>
<dbReference type="GO" id="GO:0004252">
    <property type="term" value="F:serine-type endopeptidase activity"/>
    <property type="evidence" value="ECO:0007669"/>
    <property type="project" value="InterPro"/>
</dbReference>
<dbReference type="Proteomes" id="UP000002318">
    <property type="component" value="Chromosome"/>
</dbReference>
<dbReference type="Gene3D" id="2.60.120.380">
    <property type="match status" value="2"/>
</dbReference>
<organism evidence="3 4">
    <name type="scientific">Sediminispirochaeta smaragdinae (strain DSM 11293 / JCM 15392 / SEBR 4228)</name>
    <name type="common">Spirochaeta smaragdinae</name>
    <dbReference type="NCBI Taxonomy" id="573413"/>
    <lineage>
        <taxon>Bacteria</taxon>
        <taxon>Pseudomonadati</taxon>
        <taxon>Spirochaetota</taxon>
        <taxon>Spirochaetia</taxon>
        <taxon>Spirochaetales</taxon>
        <taxon>Spirochaetaceae</taxon>
        <taxon>Sediminispirochaeta</taxon>
    </lineage>
</organism>
<dbReference type="AlphaFoldDB" id="E1RCC8"/>
<dbReference type="InterPro" id="IPR051201">
    <property type="entry name" value="Chloro_Bact_Ser_Proteases"/>
</dbReference>
<dbReference type="PRINTS" id="PR00834">
    <property type="entry name" value="PROTEASES2C"/>
</dbReference>
<sequence>MQLVPFRFIGRFHTTLLFFSLVLSFLLPASQAVALEKERSYRLLTPGRVSSETLDVSDDAPGYLTYRFTVPEGVFGVEVQLFDSAADLDLFVQYGSEIRSYDQVDFYSMSDNYNETIFFSRLTDPTLKSGVYYLDVAYQRNSKPRIDGERSDKIPFSLSLRFIDGKAISALSAGTPREATLQPEEGMSRRFFIDVPKDAGALRLDITDAEADIDLLVSRDNPVANREEADYVKESFLGRESLVITGKSDPPLEPGRYYITAFDQVSSDHPERFTILSTFDRSVPEQLKEIDPLPLPSDESEIVLLSTVEVIGTAGKGSGCLVSKDGLILTNWHVVENYDGKVSPSIYIAVNLDNSIPPKELFQAELVESDPDADLALLRVDKGLNGELLPSGYGFPYITIGDSASLRIGQPLSFFGYPGIGGTGSRASISVTRGIVSGFEAVGDRLFIKTDAEINSGNSGGAAVDVYYQLIGIPTVIIGEEGGQIAYVTPVSAVPEAWLKTINLHNL</sequence>
<gene>
    <name evidence="3" type="ordered locus">Spirs_0874</name>
</gene>
<dbReference type="Pfam" id="PF13365">
    <property type="entry name" value="Trypsin_2"/>
    <property type="match status" value="1"/>
</dbReference>
<dbReference type="STRING" id="573413.Spirs_0874"/>
<name>E1RCC8_SEDSS</name>
<dbReference type="Gene3D" id="2.40.10.120">
    <property type="match status" value="1"/>
</dbReference>
<evidence type="ECO:0000313" key="4">
    <source>
        <dbReference type="Proteomes" id="UP000002318"/>
    </source>
</evidence>
<dbReference type="SUPFAM" id="SSF50494">
    <property type="entry name" value="Trypsin-like serine proteases"/>
    <property type="match status" value="1"/>
</dbReference>
<dbReference type="PANTHER" id="PTHR43343:SF3">
    <property type="entry name" value="PROTEASE DO-LIKE 8, CHLOROPLASTIC"/>
    <property type="match status" value="1"/>
</dbReference>
<keyword evidence="1" id="KW-0645">Protease</keyword>
<dbReference type="PANTHER" id="PTHR43343">
    <property type="entry name" value="PEPTIDASE S12"/>
    <property type="match status" value="1"/>
</dbReference>
<dbReference type="RefSeq" id="WP_013253472.1">
    <property type="nucleotide sequence ID" value="NC_014364.1"/>
</dbReference>
<keyword evidence="2" id="KW-0378">Hydrolase</keyword>
<dbReference type="KEGG" id="ssm:Spirs_0874"/>
<evidence type="ECO:0000256" key="1">
    <source>
        <dbReference type="ARBA" id="ARBA00022670"/>
    </source>
</evidence>